<feature type="region of interest" description="Disordered" evidence="1">
    <location>
        <begin position="54"/>
        <end position="92"/>
    </location>
</feature>
<feature type="non-terminal residue" evidence="2">
    <location>
        <position position="1"/>
    </location>
</feature>
<proteinExistence type="predicted"/>
<name>A0A820RNY6_9BILA</name>
<dbReference type="EMBL" id="CAJOBB010029733">
    <property type="protein sequence ID" value="CAF4438964.1"/>
    <property type="molecule type" value="Genomic_DNA"/>
</dbReference>
<accession>A0A820RNY6</accession>
<evidence type="ECO:0000313" key="3">
    <source>
        <dbReference type="Proteomes" id="UP000663868"/>
    </source>
</evidence>
<evidence type="ECO:0000256" key="1">
    <source>
        <dbReference type="SAM" id="MobiDB-lite"/>
    </source>
</evidence>
<organism evidence="2 3">
    <name type="scientific">Adineta steineri</name>
    <dbReference type="NCBI Taxonomy" id="433720"/>
    <lineage>
        <taxon>Eukaryota</taxon>
        <taxon>Metazoa</taxon>
        <taxon>Spiralia</taxon>
        <taxon>Gnathifera</taxon>
        <taxon>Rotifera</taxon>
        <taxon>Eurotatoria</taxon>
        <taxon>Bdelloidea</taxon>
        <taxon>Adinetida</taxon>
        <taxon>Adinetidae</taxon>
        <taxon>Adineta</taxon>
    </lineage>
</organism>
<protein>
    <submittedName>
        <fullName evidence="2">Uncharacterized protein</fullName>
    </submittedName>
</protein>
<feature type="compositionally biased region" description="Low complexity" evidence="1">
    <location>
        <begin position="63"/>
        <end position="79"/>
    </location>
</feature>
<reference evidence="2" key="1">
    <citation type="submission" date="2021-02" db="EMBL/GenBank/DDBJ databases">
        <authorList>
            <person name="Nowell W R."/>
        </authorList>
    </citation>
    <scope>NUCLEOTIDE SEQUENCE</scope>
</reference>
<dbReference type="AlphaFoldDB" id="A0A820RNY6"/>
<gene>
    <name evidence="2" type="ORF">KXQ929_LOCUS53259</name>
</gene>
<evidence type="ECO:0000313" key="2">
    <source>
        <dbReference type="EMBL" id="CAF4438964.1"/>
    </source>
</evidence>
<sequence length="92" mass="11304">AYLEYHRQIHLQRLAEQEAEMQARLDQQRRYAQQREQQNQVDYRINQIPYVQPPLSSVDYYHHPQQQQQQQQHPVYPSQLPAHSFSMGRKYR</sequence>
<comment type="caution">
    <text evidence="2">The sequence shown here is derived from an EMBL/GenBank/DDBJ whole genome shotgun (WGS) entry which is preliminary data.</text>
</comment>
<dbReference type="Proteomes" id="UP000663868">
    <property type="component" value="Unassembled WGS sequence"/>
</dbReference>